<proteinExistence type="predicted"/>
<dbReference type="AlphaFoldDB" id="A0A382F5M1"/>
<evidence type="ECO:0000259" key="5">
    <source>
        <dbReference type="Pfam" id="PF02754"/>
    </source>
</evidence>
<dbReference type="Pfam" id="PF13183">
    <property type="entry name" value="Fer4_8"/>
    <property type="match status" value="1"/>
</dbReference>
<dbReference type="GO" id="GO:0050660">
    <property type="term" value="F:flavin adenine dinucleotide binding"/>
    <property type="evidence" value="ECO:0007669"/>
    <property type="project" value="InterPro"/>
</dbReference>
<dbReference type="GO" id="GO:0008720">
    <property type="term" value="F:D-lactate dehydrogenase (NAD+) activity"/>
    <property type="evidence" value="ECO:0007669"/>
    <property type="project" value="TreeGrafter"/>
</dbReference>
<evidence type="ECO:0000256" key="4">
    <source>
        <dbReference type="ARBA" id="ARBA00023002"/>
    </source>
</evidence>
<dbReference type="InterPro" id="IPR004113">
    <property type="entry name" value="FAD-bd_oxidored_4_C"/>
</dbReference>
<dbReference type="Gene3D" id="3.30.70.2740">
    <property type="match status" value="1"/>
</dbReference>
<evidence type="ECO:0000313" key="8">
    <source>
        <dbReference type="EMBL" id="SVB57411.1"/>
    </source>
</evidence>
<dbReference type="GO" id="GO:0004458">
    <property type="term" value="F:D-lactate dehydrogenase (cytochrome) activity"/>
    <property type="evidence" value="ECO:0007669"/>
    <property type="project" value="TreeGrafter"/>
</dbReference>
<dbReference type="InterPro" id="IPR004017">
    <property type="entry name" value="Cys_rich_dom"/>
</dbReference>
<evidence type="ECO:0000256" key="3">
    <source>
        <dbReference type="ARBA" id="ARBA00022827"/>
    </source>
</evidence>
<evidence type="ECO:0008006" key="9">
    <source>
        <dbReference type="Google" id="ProtNLM"/>
    </source>
</evidence>
<feature type="non-terminal residue" evidence="8">
    <location>
        <position position="538"/>
    </location>
</feature>
<dbReference type="SUPFAM" id="SSF55103">
    <property type="entry name" value="FAD-linked oxidases, C-terminal domain"/>
    <property type="match status" value="1"/>
</dbReference>
<organism evidence="8">
    <name type="scientific">marine metagenome</name>
    <dbReference type="NCBI Taxonomy" id="408172"/>
    <lineage>
        <taxon>unclassified sequences</taxon>
        <taxon>metagenomes</taxon>
        <taxon>ecological metagenomes</taxon>
    </lineage>
</organism>
<feature type="domain" description="FAD-binding oxidoreductase/transferase type 4 C-terminal" evidence="6">
    <location>
        <begin position="1"/>
        <end position="249"/>
    </location>
</feature>
<dbReference type="GO" id="GO:1903457">
    <property type="term" value="P:lactate catabolic process"/>
    <property type="evidence" value="ECO:0007669"/>
    <property type="project" value="TreeGrafter"/>
</dbReference>
<keyword evidence="3" id="KW-0274">FAD</keyword>
<dbReference type="InterPro" id="IPR017900">
    <property type="entry name" value="4Fe4S_Fe_S_CS"/>
</dbReference>
<dbReference type="PANTHER" id="PTHR11748">
    <property type="entry name" value="D-LACTATE DEHYDROGENASE"/>
    <property type="match status" value="1"/>
</dbReference>
<dbReference type="EMBL" id="UINC01047754">
    <property type="protein sequence ID" value="SVB57411.1"/>
    <property type="molecule type" value="Genomic_DNA"/>
</dbReference>
<feature type="domain" description="4Fe-4S ferredoxin-type" evidence="7">
    <location>
        <begin position="286"/>
        <end position="363"/>
    </location>
</feature>
<protein>
    <recommendedName>
        <fullName evidence="9">4Fe-4S ferredoxin-type domain-containing protein</fullName>
    </recommendedName>
</protein>
<feature type="non-terminal residue" evidence="8">
    <location>
        <position position="1"/>
    </location>
</feature>
<keyword evidence="4" id="KW-0560">Oxidoreductase</keyword>
<dbReference type="InterPro" id="IPR016164">
    <property type="entry name" value="FAD-linked_Oxase-like_C"/>
</dbReference>
<keyword evidence="2" id="KW-0285">Flavoprotein</keyword>
<feature type="domain" description="Cysteine-rich" evidence="5">
    <location>
        <begin position="466"/>
        <end position="538"/>
    </location>
</feature>
<dbReference type="PROSITE" id="PS00198">
    <property type="entry name" value="4FE4S_FER_1"/>
    <property type="match status" value="1"/>
</dbReference>
<accession>A0A382F5M1</accession>
<name>A0A382F5M1_9ZZZZ</name>
<dbReference type="InterPro" id="IPR017896">
    <property type="entry name" value="4Fe4S_Fe-S-bd"/>
</dbReference>
<dbReference type="Gene3D" id="1.10.45.10">
    <property type="entry name" value="Vanillyl-alcohol Oxidase, Chain A, domain 4"/>
    <property type="match status" value="1"/>
</dbReference>
<gene>
    <name evidence="8" type="ORF">METZ01_LOCUS210265</name>
</gene>
<evidence type="ECO:0000256" key="1">
    <source>
        <dbReference type="ARBA" id="ARBA00001974"/>
    </source>
</evidence>
<dbReference type="Pfam" id="PF02913">
    <property type="entry name" value="FAD-oxidase_C"/>
    <property type="match status" value="1"/>
</dbReference>
<dbReference type="Gene3D" id="3.30.70.2190">
    <property type="match status" value="1"/>
</dbReference>
<sequence length="538" mass="60072">HTVVVACHFHDLIEAMEANLHAIDSGPSASELMDRVLMDQTCGQLEYEPRRRFLQGDPEALLCVEYSADSESELRERCDDLESRLRGAGLGYAYVRGFEASQQSDMWDLRKAGLGLLMGMRGDAKPTSGIEDTCVPVEHLPEYVARVGELMREHGVEVTTFYGHASVGVLHIRPILNLKERKGVVTLRALQERISDWVLEWGGAMSAEHGDGLSRSEWIGKMFGSRLVEAFGRVKAAFDPVCIMNPGKIVDAPPMDENLRYGDGYPESQVTTFFRYDEAGGFQQAVEMCSGVGQCRKKLVGTMCPSYMATLEEAHSTRGRANALRAALSGDLPGDGLDSDELYEVMDLCLECKACKAECPSSVDMAKLKYEFLAQYHGKRGYPLRSYLFARIDVLNRWLAPLAPLVNAIMRSAPNRWLLEAVAGIDRRRRMPALARQRFSTWFRRRQVDTSRPARGTVVFYNDTFTEYNEPEIGRAAVALLEAAGYKVVIPERLLCCGRPMISKGFLDGARRRAAENITGLMRYIERGWPVVGVEPSC</sequence>
<evidence type="ECO:0000259" key="6">
    <source>
        <dbReference type="Pfam" id="PF02913"/>
    </source>
</evidence>
<dbReference type="SUPFAM" id="SSF46548">
    <property type="entry name" value="alpha-helical ferredoxin"/>
    <property type="match status" value="1"/>
</dbReference>
<reference evidence="8" key="1">
    <citation type="submission" date="2018-05" db="EMBL/GenBank/DDBJ databases">
        <authorList>
            <person name="Lanie J.A."/>
            <person name="Ng W.-L."/>
            <person name="Kazmierczak K.M."/>
            <person name="Andrzejewski T.M."/>
            <person name="Davidsen T.M."/>
            <person name="Wayne K.J."/>
            <person name="Tettelin H."/>
            <person name="Glass J.I."/>
            <person name="Rusch D."/>
            <person name="Podicherti R."/>
            <person name="Tsui H.-C.T."/>
            <person name="Winkler M.E."/>
        </authorList>
    </citation>
    <scope>NUCLEOTIDE SEQUENCE</scope>
</reference>
<evidence type="ECO:0000259" key="7">
    <source>
        <dbReference type="Pfam" id="PF13183"/>
    </source>
</evidence>
<dbReference type="Pfam" id="PF02754">
    <property type="entry name" value="CCG"/>
    <property type="match status" value="1"/>
</dbReference>
<dbReference type="InterPro" id="IPR016171">
    <property type="entry name" value="Vanillyl_alc_oxidase_C-sub2"/>
</dbReference>
<dbReference type="PANTHER" id="PTHR11748:SF119">
    <property type="entry name" value="D-2-HYDROXYGLUTARATE DEHYDROGENASE"/>
    <property type="match status" value="1"/>
</dbReference>
<comment type="cofactor">
    <cofactor evidence="1">
        <name>FAD</name>
        <dbReference type="ChEBI" id="CHEBI:57692"/>
    </cofactor>
</comment>
<evidence type="ECO:0000256" key="2">
    <source>
        <dbReference type="ARBA" id="ARBA00022630"/>
    </source>
</evidence>